<sequence length="368" mass="42171">MSFEDRIVHLLTYLRTDFRSPRSGTYRTSVTEHGPENKSATIVELKRILKPIWHLVLIGILSGILAMVVLIIIIEWNTKQNITMSIEQIKEEMKSNTEKLLEEKSRISEQLNLTNTNFSILVAEYERLLGRIPCNLTLLEQEINTLNGFLSNALIAKEQALRKVNQLTSQLKSTQNNYQVTELENKKQRSILSSKRLDYIWNRCNRTTLQCSHCLPGWTEHASRCFLLSNVEKTWEDARVDCRNYKGDLAVVLNAADQAFLTNLTFQFKKANPGMTFHSAWIGLQDMVKEGVHFWVNGERITWDVKYWRPGEPNNAKAAGDTEQAGEDCVSILPPDEVGPKGWLNSWDDITCLGKRHYICETDALILT</sequence>
<dbReference type="RefSeq" id="XP_023206308.1">
    <property type="nucleotide sequence ID" value="XM_023350540.1"/>
</dbReference>
<reference evidence="4" key="4">
    <citation type="submission" date="2025-09" db="UniProtKB">
        <authorList>
            <consortium name="Ensembl"/>
        </authorList>
    </citation>
    <scope>IDENTIFICATION</scope>
    <source>
        <strain evidence="4">JP 163 A</strain>
    </source>
</reference>
<keyword evidence="1" id="KW-0175">Coiled coil</keyword>
<keyword evidence="2" id="KW-0472">Membrane</keyword>
<dbReference type="SMART" id="SM00034">
    <property type="entry name" value="CLECT"/>
    <property type="match status" value="1"/>
</dbReference>
<dbReference type="Gene3D" id="3.10.100.10">
    <property type="entry name" value="Mannose-Binding Protein A, subunit A"/>
    <property type="match status" value="1"/>
</dbReference>
<evidence type="ECO:0000256" key="1">
    <source>
        <dbReference type="SAM" id="Coils"/>
    </source>
</evidence>
<dbReference type="Proteomes" id="UP000002852">
    <property type="component" value="Unassembled WGS sequence"/>
</dbReference>
<reference evidence="5" key="2">
    <citation type="journal article" date="2013" name="Nat. Genet.">
        <title>The genome of the platyfish, Xiphophorus maculatus, provides insights into evolutionary adaptation and several complex traits.</title>
        <authorList>
            <person name="Schartl M."/>
            <person name="Walter R.B."/>
            <person name="Shen Y."/>
            <person name="Garcia T."/>
            <person name="Catchen J."/>
            <person name="Amores A."/>
            <person name="Braasch I."/>
            <person name="Chalopin D."/>
            <person name="Volff J.N."/>
            <person name="Lesch K.P."/>
            <person name="Bisazza A."/>
            <person name="Minx P."/>
            <person name="Hillier L."/>
            <person name="Wilson R.K."/>
            <person name="Fuerstenberg S."/>
            <person name="Boore J."/>
            <person name="Searle S."/>
            <person name="Postlethwait J.H."/>
            <person name="Warren W.C."/>
        </authorList>
    </citation>
    <scope>NUCLEOTIDE SEQUENCE [LARGE SCALE GENOMIC DNA]</scope>
    <source>
        <strain evidence="5">JP 163 A</strain>
    </source>
</reference>
<dbReference type="AlphaFoldDB" id="A0A3B5QCY3"/>
<name>A0A3B5QCY3_XIPMA</name>
<dbReference type="InParanoid" id="A0A3B5QCY3"/>
<dbReference type="GeneTree" id="ENSGT01030000234575"/>
<dbReference type="PROSITE" id="PS50041">
    <property type="entry name" value="C_TYPE_LECTIN_2"/>
    <property type="match status" value="1"/>
</dbReference>
<evidence type="ECO:0000313" key="4">
    <source>
        <dbReference type="Ensembl" id="ENSXMAP00000029484.1"/>
    </source>
</evidence>
<dbReference type="InterPro" id="IPR016187">
    <property type="entry name" value="CTDL_fold"/>
</dbReference>
<dbReference type="InterPro" id="IPR050111">
    <property type="entry name" value="C-type_lectin/snaclec_domain"/>
</dbReference>
<evidence type="ECO:0000313" key="5">
    <source>
        <dbReference type="Proteomes" id="UP000002852"/>
    </source>
</evidence>
<feature type="coiled-coil region" evidence="1">
    <location>
        <begin position="150"/>
        <end position="184"/>
    </location>
</feature>
<proteinExistence type="predicted"/>
<dbReference type="PANTHER" id="PTHR22803">
    <property type="entry name" value="MANNOSE, PHOSPHOLIPASE, LECTIN RECEPTOR RELATED"/>
    <property type="match status" value="1"/>
</dbReference>
<reference evidence="5" key="1">
    <citation type="submission" date="2012-01" db="EMBL/GenBank/DDBJ databases">
        <authorList>
            <person name="Walter R."/>
            <person name="Schartl M."/>
            <person name="Warren W."/>
        </authorList>
    </citation>
    <scope>NUCLEOTIDE SEQUENCE [LARGE SCALE GENOMIC DNA]</scope>
    <source>
        <strain evidence="5">JP 163 A</strain>
    </source>
</reference>
<organism evidence="4 5">
    <name type="scientific">Xiphophorus maculatus</name>
    <name type="common">Southern platyfish</name>
    <name type="synonym">Platypoecilus maculatus</name>
    <dbReference type="NCBI Taxonomy" id="8083"/>
    <lineage>
        <taxon>Eukaryota</taxon>
        <taxon>Metazoa</taxon>
        <taxon>Chordata</taxon>
        <taxon>Craniata</taxon>
        <taxon>Vertebrata</taxon>
        <taxon>Euteleostomi</taxon>
        <taxon>Actinopterygii</taxon>
        <taxon>Neopterygii</taxon>
        <taxon>Teleostei</taxon>
        <taxon>Neoteleostei</taxon>
        <taxon>Acanthomorphata</taxon>
        <taxon>Ovalentaria</taxon>
        <taxon>Atherinomorphae</taxon>
        <taxon>Cyprinodontiformes</taxon>
        <taxon>Poeciliidae</taxon>
        <taxon>Poeciliinae</taxon>
        <taxon>Xiphophorus</taxon>
    </lineage>
</organism>
<evidence type="ECO:0000259" key="3">
    <source>
        <dbReference type="PROSITE" id="PS50041"/>
    </source>
</evidence>
<protein>
    <submittedName>
        <fullName evidence="4">Low affinity immunoglobulin epsilon Fc receptor-like</fullName>
    </submittedName>
</protein>
<accession>A0A3B5QCY3</accession>
<dbReference type="Ensembl" id="ENSXMAT00000039952.1">
    <property type="protein sequence ID" value="ENSXMAP00000029484.1"/>
    <property type="gene ID" value="ENSXMAG00000021967.1"/>
</dbReference>
<dbReference type="GeneID" id="111611862"/>
<feature type="transmembrane region" description="Helical" evidence="2">
    <location>
        <begin position="52"/>
        <end position="74"/>
    </location>
</feature>
<feature type="domain" description="C-type lectin" evidence="3">
    <location>
        <begin position="221"/>
        <end position="361"/>
    </location>
</feature>
<dbReference type="Pfam" id="PF00059">
    <property type="entry name" value="Lectin_C"/>
    <property type="match status" value="1"/>
</dbReference>
<keyword evidence="2" id="KW-0812">Transmembrane</keyword>
<dbReference type="InterPro" id="IPR001304">
    <property type="entry name" value="C-type_lectin-like"/>
</dbReference>
<dbReference type="InterPro" id="IPR016186">
    <property type="entry name" value="C-type_lectin-like/link_sf"/>
</dbReference>
<keyword evidence="5" id="KW-1185">Reference proteome</keyword>
<dbReference type="SUPFAM" id="SSF56436">
    <property type="entry name" value="C-type lectin-like"/>
    <property type="match status" value="1"/>
</dbReference>
<evidence type="ECO:0000256" key="2">
    <source>
        <dbReference type="SAM" id="Phobius"/>
    </source>
</evidence>
<keyword evidence="2" id="KW-1133">Transmembrane helix</keyword>
<reference evidence="4" key="3">
    <citation type="submission" date="2025-08" db="UniProtKB">
        <authorList>
            <consortium name="Ensembl"/>
        </authorList>
    </citation>
    <scope>IDENTIFICATION</scope>
    <source>
        <strain evidence="4">JP 163 A</strain>
    </source>
</reference>